<proteinExistence type="predicted"/>
<dbReference type="AlphaFoldDB" id="A0A974RW42"/>
<gene>
    <name evidence="1" type="ORF">JHT90_10350</name>
</gene>
<dbReference type="Proteomes" id="UP000595278">
    <property type="component" value="Chromosome"/>
</dbReference>
<keyword evidence="2" id="KW-1185">Reference proteome</keyword>
<organism evidence="1 2">
    <name type="scientific">Entomomonas asaccharolytica</name>
    <dbReference type="NCBI Taxonomy" id="2785331"/>
    <lineage>
        <taxon>Bacteria</taxon>
        <taxon>Pseudomonadati</taxon>
        <taxon>Pseudomonadota</taxon>
        <taxon>Gammaproteobacteria</taxon>
        <taxon>Pseudomonadales</taxon>
        <taxon>Pseudomonadaceae</taxon>
        <taxon>Entomomonas</taxon>
    </lineage>
</organism>
<dbReference type="EMBL" id="CP067393">
    <property type="protein sequence ID" value="QQP84800.1"/>
    <property type="molecule type" value="Genomic_DNA"/>
</dbReference>
<sequence>MSLKDQFKDELTSSFTSPEGTITTQKLGKNRPTTDVLILYIGGAGDKESYFFAGPYYNVIGVKRYIEQRIILKETTIDNSRYYCAYLGYNEVFRQKHMDTIIQDYICHKKNYEQSGIPPAPVANSELNARTEDEIKNLKIVIIGHSLGGWNGAHLASYLVKNDYPVHYLITIDPVGLGAIVRLISRVITDDPPSPKTENAWINIKLIGKGFDNFIAKMGERWIPGFRKPFLGSYQPTTALLPTHSYISKVSHAYAEDAVQWRAGLIKVSPSQEPRDRDEEEKLSVISKDEQTPIEILKQSLLQWLNK</sequence>
<accession>A0A974RW42</accession>
<evidence type="ECO:0000313" key="2">
    <source>
        <dbReference type="Proteomes" id="UP000595278"/>
    </source>
</evidence>
<protein>
    <submittedName>
        <fullName evidence="1">Uncharacterized protein</fullName>
    </submittedName>
</protein>
<dbReference type="RefSeq" id="WP_201090697.1">
    <property type="nucleotide sequence ID" value="NZ_CP067393.1"/>
</dbReference>
<name>A0A974RW42_9GAMM</name>
<reference evidence="1 2" key="1">
    <citation type="submission" date="2021-01" db="EMBL/GenBank/DDBJ databases">
        <title>Entomomonas sp. F2A isolated from a house cricket (Acheta domesticus).</title>
        <authorList>
            <person name="Spergser J."/>
            <person name="Busse H.-J."/>
        </authorList>
    </citation>
    <scope>NUCLEOTIDE SEQUENCE [LARGE SCALE GENOMIC DNA]</scope>
    <source>
        <strain evidence="1 2">F2A</strain>
    </source>
</reference>
<dbReference type="InterPro" id="IPR029058">
    <property type="entry name" value="AB_hydrolase_fold"/>
</dbReference>
<dbReference type="SUPFAM" id="SSF53474">
    <property type="entry name" value="alpha/beta-Hydrolases"/>
    <property type="match status" value="2"/>
</dbReference>
<evidence type="ECO:0000313" key="1">
    <source>
        <dbReference type="EMBL" id="QQP84800.1"/>
    </source>
</evidence>
<dbReference type="KEGG" id="eaz:JHT90_10350"/>